<dbReference type="STRING" id="299123.ENSLSDP00000000816"/>
<protein>
    <recommendedName>
        <fullName evidence="2">Gypsy retrotransposon integrase-like protein 1</fullName>
    </recommendedName>
</protein>
<gene>
    <name evidence="5" type="primary">NYNRIN</name>
    <name evidence="5" type="ORF">RLOC_00004333</name>
</gene>
<dbReference type="Pfam" id="PF17919">
    <property type="entry name" value="RT_RNaseH_2"/>
    <property type="match status" value="1"/>
</dbReference>
<dbReference type="InterPro" id="IPR043128">
    <property type="entry name" value="Rev_trsase/Diguanyl_cyclase"/>
</dbReference>
<evidence type="ECO:0000259" key="4">
    <source>
        <dbReference type="PROSITE" id="PS50879"/>
    </source>
</evidence>
<dbReference type="InterPro" id="IPR012337">
    <property type="entry name" value="RNaseH-like_sf"/>
</dbReference>
<dbReference type="InterPro" id="IPR050951">
    <property type="entry name" value="Retrovirus_Pol_polyprotein"/>
</dbReference>
<evidence type="ECO:0000313" key="6">
    <source>
        <dbReference type="Proteomes" id="UP000197619"/>
    </source>
</evidence>
<comment type="caution">
    <text evidence="5">The sequence shown here is derived from an EMBL/GenBank/DDBJ whole genome shotgun (WGS) entry which is preliminary data.</text>
</comment>
<keyword evidence="3" id="KW-0175">Coiled coil</keyword>
<dbReference type="InterPro" id="IPR036397">
    <property type="entry name" value="RNaseH_sf"/>
</dbReference>
<dbReference type="PANTHER" id="PTHR37984:SF5">
    <property type="entry name" value="PROTEIN NYNRIN-LIKE"/>
    <property type="match status" value="1"/>
</dbReference>
<dbReference type="InterPro" id="IPR041577">
    <property type="entry name" value="RT_RNaseH_2"/>
</dbReference>
<dbReference type="GO" id="GO:0006259">
    <property type="term" value="P:DNA metabolic process"/>
    <property type="evidence" value="ECO:0007669"/>
    <property type="project" value="UniProtKB-ARBA"/>
</dbReference>
<evidence type="ECO:0000256" key="1">
    <source>
        <dbReference type="ARBA" id="ARBA00023268"/>
    </source>
</evidence>
<dbReference type="PROSITE" id="PS50879">
    <property type="entry name" value="RNASE_H_1"/>
    <property type="match status" value="1"/>
</dbReference>
<dbReference type="SUPFAM" id="SSF56672">
    <property type="entry name" value="DNA/RNA polymerases"/>
    <property type="match status" value="1"/>
</dbReference>
<accession>A0A218V9Z7</accession>
<dbReference type="PANTHER" id="PTHR37984">
    <property type="entry name" value="PROTEIN CBG26694"/>
    <property type="match status" value="1"/>
</dbReference>
<dbReference type="SUPFAM" id="SSF53098">
    <property type="entry name" value="Ribonuclease H-like"/>
    <property type="match status" value="1"/>
</dbReference>
<dbReference type="InterPro" id="IPR002156">
    <property type="entry name" value="RNaseH_domain"/>
</dbReference>
<dbReference type="InterPro" id="IPR043502">
    <property type="entry name" value="DNA/RNA_pol_sf"/>
</dbReference>
<dbReference type="Pfam" id="PF17921">
    <property type="entry name" value="Integrase_H2C2"/>
    <property type="match status" value="1"/>
</dbReference>
<proteinExistence type="predicted"/>
<dbReference type="Gene3D" id="1.10.340.70">
    <property type="match status" value="1"/>
</dbReference>
<dbReference type="GO" id="GO:0004523">
    <property type="term" value="F:RNA-DNA hybrid ribonuclease activity"/>
    <property type="evidence" value="ECO:0007669"/>
    <property type="project" value="InterPro"/>
</dbReference>
<feature type="domain" description="RNase H type-1" evidence="4">
    <location>
        <begin position="327"/>
        <end position="474"/>
    </location>
</feature>
<dbReference type="GO" id="GO:0003676">
    <property type="term" value="F:nucleic acid binding"/>
    <property type="evidence" value="ECO:0007669"/>
    <property type="project" value="InterPro"/>
</dbReference>
<dbReference type="Gene3D" id="3.30.70.270">
    <property type="match status" value="1"/>
</dbReference>
<dbReference type="Pfam" id="PF00075">
    <property type="entry name" value="RNase_H"/>
    <property type="match status" value="1"/>
</dbReference>
<evidence type="ECO:0000256" key="2">
    <source>
        <dbReference type="ARBA" id="ARBA00039658"/>
    </source>
</evidence>
<feature type="coiled-coil region" evidence="3">
    <location>
        <begin position="1259"/>
        <end position="1286"/>
    </location>
</feature>
<keyword evidence="6" id="KW-1185">Reference proteome</keyword>
<dbReference type="Proteomes" id="UP000197619">
    <property type="component" value="Unassembled WGS sequence"/>
</dbReference>
<organism evidence="5 6">
    <name type="scientific">Lonchura striata</name>
    <name type="common">white-rumped munia</name>
    <dbReference type="NCBI Taxonomy" id="40157"/>
    <lineage>
        <taxon>Eukaryota</taxon>
        <taxon>Metazoa</taxon>
        <taxon>Chordata</taxon>
        <taxon>Craniata</taxon>
        <taxon>Vertebrata</taxon>
        <taxon>Euteleostomi</taxon>
        <taxon>Archelosauria</taxon>
        <taxon>Archosauria</taxon>
        <taxon>Dinosauria</taxon>
        <taxon>Saurischia</taxon>
        <taxon>Theropoda</taxon>
        <taxon>Coelurosauria</taxon>
        <taxon>Aves</taxon>
        <taxon>Neognathae</taxon>
        <taxon>Neoaves</taxon>
        <taxon>Telluraves</taxon>
        <taxon>Australaves</taxon>
        <taxon>Passeriformes</taxon>
        <taxon>Passeroidea</taxon>
        <taxon>Estrildidae</taxon>
        <taxon>Estrildinae</taxon>
        <taxon>Lonchura</taxon>
    </lineage>
</organism>
<dbReference type="InterPro" id="IPR041588">
    <property type="entry name" value="Integrase_H2C2"/>
</dbReference>
<dbReference type="EMBL" id="MUZQ01000027">
    <property type="protein sequence ID" value="OWK62412.1"/>
    <property type="molecule type" value="Genomic_DNA"/>
</dbReference>
<evidence type="ECO:0000256" key="3">
    <source>
        <dbReference type="SAM" id="Coils"/>
    </source>
</evidence>
<reference evidence="5 6" key="1">
    <citation type="submission" date="2017-05" db="EMBL/GenBank/DDBJ databases">
        <title>Genome of assembly of the Bengalese finch, Lonchura striata domestica.</title>
        <authorList>
            <person name="Colquitt B.M."/>
            <person name="Brainard M.S."/>
        </authorList>
    </citation>
    <scope>NUCLEOTIDE SEQUENCE [LARGE SCALE GENOMIC DNA]</scope>
    <source>
        <strain evidence="5">White83orange57</strain>
    </source>
</reference>
<sequence>MGVVVDLANQALLHCPQIDLPVIPASHRVMSVKAPEILVHPEWEPRVKRVTEQFPQKTGFRISPTKAQLCWKEVSFMGVTLGEEGRSLEKQRVELIQKISAPSDVTTLRSFLFLLRLYREFIEGYAEKAAPLCHLLKKNTPWEWGPEQDEAVRTLKESVARAPVLAHPQGDRPYVLQLASTGMGLQATLGQQHSANLLPVAHASRLLTPAEQQFSDYEREVLTLTWALQHWEYLVGSAPVLLRTSCTPVRYLLLGKGDEGPLCCPRMANWALALTNKEAPGNLSPGAYRVLISAERVGEEPGVSLTDPKPRRAPLFESSLSLEEAKERGYVVWFVDGSNYHELGVPYTGYAAVNRGTGEVVKGKCLPHSIQAAELVAVMAALENTPPDKPLAIFSDSGWVVRVALEWLPLWRERDMQSADGKPVTYAKKLLYLSRLAEQRACPAQIIKVKAHKKGTEEAKWNKEADAKAKQGAKEGQLWKASKMSEGGPVLVAPSRHWESVDLVGLQAQDPRLWELAQGREYKGCRVWKDVSGLILARREGADFPVWVVPELVRTELVALAHEQGHLGTDKTMVRLQGAGWWPEMREDVERDPKFLEHWWQGGEPPDEMQPRVLMDRWVQDMLRTVSATYHQLASVQETSIPKMDKQLGVLLRPVEWNTGDLVIYRGVREKNQVLEPQWMGPVRVVNKASPSVYQPVFVVCLWAHNSVGLSFKFKISTTPPSFAAIKISKCHFLAWHAPRYVEIGNQVKVEIKYSQENVADPVQINGTTVTVTAPNSRKWIIPLTCLCETKTLDRSELDAETSWYNQDYGRCPHLIITLQVWCQGNLSVEMSPKLGGKWWIGGPEGFKKEFTITAVLPPVVSKIGPYVVKKNHIQELLTGPVRSLKKVVLSLSTVNISSVRPHCAPFLSTLHTGWLAWLHSRSLQGTRARRDLLATALGGGAAGLGVLNSMDAEVLANKLETVTLGVQDLLKPLNSSLSSLGMGQWLVSEVLPTWEQISEKDHQVLLRALGMEQSNVSLALSCIQAQMWVQSVVAGILRDGDNGVLPTEIRKIVWDVATEKERQLQAWWRLVNFTHEQALNAVIAHVLTVAEARIEKVYPIVALGVNTNGSVVYPLDHRMWARVSGGRWETVDLDACILERGLGFICEDDALKASDVCFDTKEGVCHFEINPQSSNKTMLVYVGKGCVCFRTACKYVQINEAYNQTVFSDSNMCACNVATIRGCDFVYKPPVFTSQLLIRNYTLYRSITPTPIGMDLSLVKEMLEHANLQQLLENAKAEAKKILITVHHDGKVIKQSGLCAVHVSCGLWKPPSIHYALASLSSS</sequence>
<keyword evidence="1" id="KW-0511">Multifunctional enzyme</keyword>
<name>A0A218V9Z7_9PASE</name>
<evidence type="ECO:0000313" key="5">
    <source>
        <dbReference type="EMBL" id="OWK62412.1"/>
    </source>
</evidence>
<dbReference type="Gene3D" id="3.30.420.10">
    <property type="entry name" value="Ribonuclease H-like superfamily/Ribonuclease H"/>
    <property type="match status" value="1"/>
</dbReference>